<keyword evidence="7" id="KW-0032">Aminotransferase</keyword>
<dbReference type="PANTHER" id="PTHR43525:SF1">
    <property type="entry name" value="PROTEIN MALY"/>
    <property type="match status" value="1"/>
</dbReference>
<dbReference type="Proteomes" id="UP000254712">
    <property type="component" value="Unassembled WGS sequence"/>
</dbReference>
<dbReference type="InterPro" id="IPR004839">
    <property type="entry name" value="Aminotransferase_I/II_large"/>
</dbReference>
<protein>
    <recommendedName>
        <fullName evidence="2">cysteine-S-conjugate beta-lyase</fullName>
        <ecNumber evidence="2">4.4.1.13</ecNumber>
    </recommendedName>
</protein>
<dbReference type="GO" id="GO:0047804">
    <property type="term" value="F:cysteine-S-conjugate beta-lyase activity"/>
    <property type="evidence" value="ECO:0007669"/>
    <property type="project" value="UniProtKB-EC"/>
</dbReference>
<comment type="similarity">
    <text evidence="5">Belongs to the class-II pyridoxal-phosphate-dependent aminotransferase family. MalY/PatB cystathionine beta-lyase subfamily.</text>
</comment>
<keyword evidence="3" id="KW-0663">Pyridoxal phosphate</keyword>
<dbReference type="AlphaFoldDB" id="A0A379WUG7"/>
<dbReference type="PANTHER" id="PTHR43525">
    <property type="entry name" value="PROTEIN MALY"/>
    <property type="match status" value="1"/>
</dbReference>
<evidence type="ECO:0000259" key="6">
    <source>
        <dbReference type="Pfam" id="PF00155"/>
    </source>
</evidence>
<evidence type="ECO:0000256" key="1">
    <source>
        <dbReference type="ARBA" id="ARBA00001933"/>
    </source>
</evidence>
<dbReference type="EC" id="4.4.1.13" evidence="2"/>
<dbReference type="SUPFAM" id="SSF53383">
    <property type="entry name" value="PLP-dependent transferases"/>
    <property type="match status" value="1"/>
</dbReference>
<evidence type="ECO:0000256" key="5">
    <source>
        <dbReference type="ARBA" id="ARBA00037974"/>
    </source>
</evidence>
<reference evidence="7 8" key="1">
    <citation type="submission" date="2018-06" db="EMBL/GenBank/DDBJ databases">
        <authorList>
            <consortium name="Pathogen Informatics"/>
            <person name="Doyle S."/>
        </authorList>
    </citation>
    <scope>NUCLEOTIDE SEQUENCE [LARGE SCALE GENOMIC DNA]</scope>
    <source>
        <strain evidence="7 8">NCTC8261</strain>
    </source>
</reference>
<dbReference type="InterPro" id="IPR015424">
    <property type="entry name" value="PyrdxlP-dep_Trfase"/>
</dbReference>
<evidence type="ECO:0000313" key="8">
    <source>
        <dbReference type="Proteomes" id="UP000254712"/>
    </source>
</evidence>
<accession>A0A379WUG7</accession>
<gene>
    <name evidence="7" type="primary">patB_2</name>
    <name evidence="7" type="ORF">NCTC8261_03761</name>
</gene>
<keyword evidence="4 7" id="KW-0456">Lyase</keyword>
<organism evidence="7 8">
    <name type="scientific">Salmonella enterica I</name>
    <dbReference type="NCBI Taxonomy" id="59201"/>
    <lineage>
        <taxon>Bacteria</taxon>
        <taxon>Pseudomonadati</taxon>
        <taxon>Pseudomonadota</taxon>
        <taxon>Gammaproteobacteria</taxon>
        <taxon>Enterobacterales</taxon>
        <taxon>Enterobacteriaceae</taxon>
        <taxon>Salmonella</taxon>
    </lineage>
</organism>
<dbReference type="InterPro" id="IPR015422">
    <property type="entry name" value="PyrdxlP-dep_Trfase_small"/>
</dbReference>
<dbReference type="InterPro" id="IPR051798">
    <property type="entry name" value="Class-II_PLP-Dep_Aminotrans"/>
</dbReference>
<name>A0A379WUG7_SALET</name>
<evidence type="ECO:0000256" key="4">
    <source>
        <dbReference type="ARBA" id="ARBA00023239"/>
    </source>
</evidence>
<dbReference type="GO" id="GO:0030170">
    <property type="term" value="F:pyridoxal phosphate binding"/>
    <property type="evidence" value="ECO:0007669"/>
    <property type="project" value="InterPro"/>
</dbReference>
<evidence type="ECO:0000256" key="2">
    <source>
        <dbReference type="ARBA" id="ARBA00012224"/>
    </source>
</evidence>
<evidence type="ECO:0000256" key="3">
    <source>
        <dbReference type="ARBA" id="ARBA00022898"/>
    </source>
</evidence>
<dbReference type="GO" id="GO:0008483">
    <property type="term" value="F:transaminase activity"/>
    <property type="evidence" value="ECO:0007669"/>
    <property type="project" value="UniProtKB-KW"/>
</dbReference>
<dbReference type="EMBL" id="UGXT01000002">
    <property type="protein sequence ID" value="SUH37464.1"/>
    <property type="molecule type" value="Genomic_DNA"/>
</dbReference>
<comment type="cofactor">
    <cofactor evidence="1">
        <name>pyridoxal 5'-phosphate</name>
        <dbReference type="ChEBI" id="CHEBI:597326"/>
    </cofactor>
</comment>
<sequence>MHQRIEHGVFGYSERDEAYFNALLHWFSSRHQLTLKQEWVCSVEGVVPGLALLVQMLTHPGDGVVVQGPYYGSFAKIITP</sequence>
<dbReference type="Gene3D" id="3.90.1150.10">
    <property type="entry name" value="Aspartate Aminotransferase, domain 1"/>
    <property type="match status" value="1"/>
</dbReference>
<evidence type="ECO:0000313" key="7">
    <source>
        <dbReference type="EMBL" id="SUH37464.1"/>
    </source>
</evidence>
<dbReference type="Gene3D" id="3.40.640.10">
    <property type="entry name" value="Type I PLP-dependent aspartate aminotransferase-like (Major domain)"/>
    <property type="match status" value="1"/>
</dbReference>
<keyword evidence="7" id="KW-0808">Transferase</keyword>
<dbReference type="Pfam" id="PF00155">
    <property type="entry name" value="Aminotran_1_2"/>
    <property type="match status" value="1"/>
</dbReference>
<feature type="domain" description="Aminotransferase class I/classII large" evidence="6">
    <location>
        <begin position="10"/>
        <end position="78"/>
    </location>
</feature>
<dbReference type="InterPro" id="IPR015421">
    <property type="entry name" value="PyrdxlP-dep_Trfase_major"/>
</dbReference>
<proteinExistence type="inferred from homology"/>